<proteinExistence type="predicted"/>
<protein>
    <recommendedName>
        <fullName evidence="3">DUF4956 domain-containing protein</fullName>
    </recommendedName>
</protein>
<name>A0A644TZF0_9ZZZZ</name>
<keyword evidence="1" id="KW-0812">Transmembrane</keyword>
<evidence type="ECO:0008006" key="3">
    <source>
        <dbReference type="Google" id="ProtNLM"/>
    </source>
</evidence>
<gene>
    <name evidence="2" type="ORF">SDC9_17349</name>
</gene>
<keyword evidence="1" id="KW-0472">Membrane</keyword>
<dbReference type="EMBL" id="VSSQ01000060">
    <property type="protein sequence ID" value="MPL71572.1"/>
    <property type="molecule type" value="Genomic_DNA"/>
</dbReference>
<evidence type="ECO:0000313" key="2">
    <source>
        <dbReference type="EMBL" id="MPL71572.1"/>
    </source>
</evidence>
<feature type="transmembrane region" description="Helical" evidence="1">
    <location>
        <begin position="55"/>
        <end position="85"/>
    </location>
</feature>
<dbReference type="AlphaFoldDB" id="A0A644TZF0"/>
<organism evidence="2">
    <name type="scientific">bioreactor metagenome</name>
    <dbReference type="NCBI Taxonomy" id="1076179"/>
    <lineage>
        <taxon>unclassified sequences</taxon>
        <taxon>metagenomes</taxon>
        <taxon>ecological metagenomes</taxon>
    </lineage>
</organism>
<dbReference type="InterPro" id="IPR032531">
    <property type="entry name" value="DUF4956"/>
</dbReference>
<feature type="transmembrane region" description="Helical" evidence="1">
    <location>
        <begin position="20"/>
        <end position="43"/>
    </location>
</feature>
<reference evidence="2" key="1">
    <citation type="submission" date="2019-08" db="EMBL/GenBank/DDBJ databases">
        <authorList>
            <person name="Kucharzyk K."/>
            <person name="Murdoch R.W."/>
            <person name="Higgins S."/>
            <person name="Loffler F."/>
        </authorList>
    </citation>
    <scope>NUCLEOTIDE SEQUENCE</scope>
</reference>
<evidence type="ECO:0000256" key="1">
    <source>
        <dbReference type="SAM" id="Phobius"/>
    </source>
</evidence>
<feature type="transmembrane region" description="Helical" evidence="1">
    <location>
        <begin position="105"/>
        <end position="138"/>
    </location>
</feature>
<accession>A0A644TZF0</accession>
<keyword evidence="1" id="KW-1133">Transmembrane helix</keyword>
<comment type="caution">
    <text evidence="2">The sequence shown here is derived from an EMBL/GenBank/DDBJ whole genome shotgun (WGS) entry which is preliminary data.</text>
</comment>
<sequence>MALTFDDILSSDFLSTVTEFSLTDMLIAMVLAFALGLFILYIYKKTFTGVMYSSGFGISLVAMSLVTTMIILAIGSNVILSLGMVGALSIVRFRSAVKDPMDIAYLFWAISAGIVLGAGLIPLAIFGSVFIGIVLYIFSTKKPTDKPYILIVDCADENAEAGVTALLKRTVKKSLLKSKTVTKTGLELTIEVRLPDQESGFVNRISELSGVSNAVLVSYNGEYMT</sequence>
<dbReference type="Pfam" id="PF16316">
    <property type="entry name" value="DUF4956"/>
    <property type="match status" value="1"/>
</dbReference>